<reference evidence="1 2" key="1">
    <citation type="submission" date="2023-12" db="EMBL/GenBank/DDBJ databases">
        <title>Baltic Sea Cyanobacteria.</title>
        <authorList>
            <person name="Delbaje E."/>
            <person name="Fewer D.P."/>
            <person name="Shishido T.K."/>
        </authorList>
    </citation>
    <scope>NUCLEOTIDE SEQUENCE [LARGE SCALE GENOMIC DNA]</scope>
    <source>
        <strain evidence="1 2">CCNP 1315</strain>
    </source>
</reference>
<proteinExistence type="predicted"/>
<gene>
    <name evidence="1" type="ORF">VB854_01320</name>
</gene>
<dbReference type="Proteomes" id="UP001301728">
    <property type="component" value="Unassembled WGS sequence"/>
</dbReference>
<accession>A0ABU5TRR7</accession>
<name>A0ABU5TRR7_9CYAN</name>
<organism evidence="1 2">
    <name type="scientific">Limnoraphis robusta CCNP1315</name>
    <dbReference type="NCBI Taxonomy" id="3110306"/>
    <lineage>
        <taxon>Bacteria</taxon>
        <taxon>Bacillati</taxon>
        <taxon>Cyanobacteriota</taxon>
        <taxon>Cyanophyceae</taxon>
        <taxon>Oscillatoriophycideae</taxon>
        <taxon>Oscillatoriales</taxon>
        <taxon>Sirenicapillariaceae</taxon>
        <taxon>Limnoraphis</taxon>
    </lineage>
</organism>
<keyword evidence="2" id="KW-1185">Reference proteome</keyword>
<comment type="caution">
    <text evidence="1">The sequence shown here is derived from an EMBL/GenBank/DDBJ whole genome shotgun (WGS) entry which is preliminary data.</text>
</comment>
<evidence type="ECO:0000313" key="1">
    <source>
        <dbReference type="EMBL" id="MEA5517580.1"/>
    </source>
</evidence>
<sequence length="77" mass="8812">MGYIKRTVVSYIRGKNGQYEVFYLGSFGDLYFQNYARSVATKFQKKDTGNYGEPDGAVYYNNESVIVAIQNQYNLGK</sequence>
<dbReference type="EMBL" id="JAYGHT010000002">
    <property type="protein sequence ID" value="MEA5517580.1"/>
    <property type="molecule type" value="Genomic_DNA"/>
</dbReference>
<protein>
    <submittedName>
        <fullName evidence="1">Polyprotein</fullName>
    </submittedName>
</protein>
<dbReference type="RefSeq" id="WP_323272892.1">
    <property type="nucleotide sequence ID" value="NZ_JAYGHT010000002.1"/>
</dbReference>
<evidence type="ECO:0000313" key="2">
    <source>
        <dbReference type="Proteomes" id="UP001301728"/>
    </source>
</evidence>